<dbReference type="PANTHER" id="PTHR10947">
    <property type="entry name" value="PHENYLALANYL-TRNA SYNTHETASE BETA CHAIN AND LEUCINE-RICH REPEAT-CONTAINING PROTEIN 47"/>
    <property type="match status" value="1"/>
</dbReference>
<keyword evidence="5 16" id="KW-0820">tRNA-binding</keyword>
<keyword evidence="13 15" id="KW-0030">Aminoacyl-tRNA synthetase</keyword>
<dbReference type="Pfam" id="PF03147">
    <property type="entry name" value="FDX-ACB"/>
    <property type="match status" value="1"/>
</dbReference>
<name>A0A9D1LQI7_9FIRM</name>
<dbReference type="InterPro" id="IPR005146">
    <property type="entry name" value="B3/B4_tRNA-bd"/>
</dbReference>
<dbReference type="GO" id="GO:0140096">
    <property type="term" value="F:catalytic activity, acting on a protein"/>
    <property type="evidence" value="ECO:0007669"/>
    <property type="project" value="UniProtKB-ARBA"/>
</dbReference>
<dbReference type="SUPFAM" id="SSF56037">
    <property type="entry name" value="PheT/TilS domain"/>
    <property type="match status" value="1"/>
</dbReference>
<dbReference type="EC" id="6.1.1.20" evidence="15"/>
<dbReference type="InterPro" id="IPR045864">
    <property type="entry name" value="aa-tRNA-synth_II/BPL/LPL"/>
</dbReference>
<feature type="domain" description="TRNA-binding" evidence="17">
    <location>
        <begin position="39"/>
        <end position="154"/>
    </location>
</feature>
<evidence type="ECO:0000256" key="16">
    <source>
        <dbReference type="PROSITE-ProRule" id="PRU00209"/>
    </source>
</evidence>
<protein>
    <recommendedName>
        <fullName evidence="15">Phenylalanine--tRNA ligase beta subunit</fullName>
        <ecNumber evidence="15">6.1.1.20</ecNumber>
    </recommendedName>
    <alternativeName>
        <fullName evidence="15">Phenylalanyl-tRNA synthetase beta subunit</fullName>
        <shortName evidence="15">PheRS</shortName>
    </alternativeName>
</protein>
<keyword evidence="8 15" id="KW-0547">Nucleotide-binding</keyword>
<dbReference type="InterPro" id="IPR045060">
    <property type="entry name" value="Phe-tRNA-ligase_IIc_bsu"/>
</dbReference>
<dbReference type="GO" id="GO:0005524">
    <property type="term" value="F:ATP binding"/>
    <property type="evidence" value="ECO:0007669"/>
    <property type="project" value="UniProtKB-UniRule"/>
</dbReference>
<dbReference type="EMBL" id="DVNK01000024">
    <property type="protein sequence ID" value="HIU46218.1"/>
    <property type="molecule type" value="Genomic_DNA"/>
</dbReference>
<dbReference type="CDD" id="cd00769">
    <property type="entry name" value="PheRS_beta_core"/>
    <property type="match status" value="1"/>
</dbReference>
<keyword evidence="12 15" id="KW-0648">Protein biosynthesis</keyword>
<dbReference type="Gene3D" id="3.30.56.10">
    <property type="match status" value="2"/>
</dbReference>
<evidence type="ECO:0000256" key="3">
    <source>
        <dbReference type="ARBA" id="ARBA00011209"/>
    </source>
</evidence>
<dbReference type="GO" id="GO:0006432">
    <property type="term" value="P:phenylalanyl-tRNA aminoacylation"/>
    <property type="evidence" value="ECO:0007669"/>
    <property type="project" value="UniProtKB-UniRule"/>
</dbReference>
<dbReference type="Gene3D" id="2.40.50.140">
    <property type="entry name" value="Nucleic acid-binding proteins"/>
    <property type="match status" value="1"/>
</dbReference>
<dbReference type="SMART" id="SM00873">
    <property type="entry name" value="B3_4"/>
    <property type="match status" value="1"/>
</dbReference>
<dbReference type="Pfam" id="PF17759">
    <property type="entry name" value="tRNA_synthFbeta"/>
    <property type="match status" value="1"/>
</dbReference>
<dbReference type="HAMAP" id="MF_00283">
    <property type="entry name" value="Phe_tRNA_synth_beta1"/>
    <property type="match status" value="1"/>
</dbReference>
<dbReference type="AlphaFoldDB" id="A0A9D1LQI7"/>
<dbReference type="SUPFAM" id="SSF54991">
    <property type="entry name" value="Anticodon-binding domain of PheRS"/>
    <property type="match status" value="1"/>
</dbReference>
<dbReference type="SUPFAM" id="SSF46955">
    <property type="entry name" value="Putative DNA-binding domain"/>
    <property type="match status" value="1"/>
</dbReference>
<dbReference type="GO" id="GO:0016740">
    <property type="term" value="F:transferase activity"/>
    <property type="evidence" value="ECO:0007669"/>
    <property type="project" value="UniProtKB-ARBA"/>
</dbReference>
<dbReference type="SUPFAM" id="SSF55681">
    <property type="entry name" value="Class II aaRS and biotin synthetases"/>
    <property type="match status" value="1"/>
</dbReference>
<dbReference type="NCBIfam" id="NF045760">
    <property type="entry name" value="YtpR"/>
    <property type="match status" value="1"/>
</dbReference>
<dbReference type="SMART" id="SM00874">
    <property type="entry name" value="B5"/>
    <property type="match status" value="1"/>
</dbReference>
<dbReference type="GO" id="GO:0000287">
    <property type="term" value="F:magnesium ion binding"/>
    <property type="evidence" value="ECO:0007669"/>
    <property type="project" value="UniProtKB-UniRule"/>
</dbReference>
<feature type="domain" description="FDX-ACB" evidence="18">
    <location>
        <begin position="712"/>
        <end position="805"/>
    </location>
</feature>
<dbReference type="SMART" id="SM00896">
    <property type="entry name" value="FDX-ACB"/>
    <property type="match status" value="1"/>
</dbReference>
<evidence type="ECO:0000259" key="18">
    <source>
        <dbReference type="PROSITE" id="PS51447"/>
    </source>
</evidence>
<proteinExistence type="inferred from homology"/>
<dbReference type="Pfam" id="PF01588">
    <property type="entry name" value="tRNA_bind"/>
    <property type="match status" value="1"/>
</dbReference>
<feature type="binding site" evidence="15">
    <location>
        <position position="462"/>
    </location>
    <ligand>
        <name>Mg(2+)</name>
        <dbReference type="ChEBI" id="CHEBI:18420"/>
        <note>shared with alpha subunit</note>
    </ligand>
</feature>
<evidence type="ECO:0000256" key="1">
    <source>
        <dbReference type="ARBA" id="ARBA00004496"/>
    </source>
</evidence>
<dbReference type="InterPro" id="IPR012340">
    <property type="entry name" value="NA-bd_OB-fold"/>
</dbReference>
<evidence type="ECO:0000256" key="6">
    <source>
        <dbReference type="ARBA" id="ARBA00022598"/>
    </source>
</evidence>
<dbReference type="PROSITE" id="PS51447">
    <property type="entry name" value="FDX_ACB"/>
    <property type="match status" value="1"/>
</dbReference>
<evidence type="ECO:0000313" key="21">
    <source>
        <dbReference type="Proteomes" id="UP000824123"/>
    </source>
</evidence>
<dbReference type="Gene3D" id="3.30.70.380">
    <property type="entry name" value="Ferrodoxin-fold anticodon-binding domain"/>
    <property type="match status" value="1"/>
</dbReference>
<dbReference type="InterPro" id="IPR005121">
    <property type="entry name" value="Fdx_antiC-bd"/>
</dbReference>
<evidence type="ECO:0000259" key="19">
    <source>
        <dbReference type="PROSITE" id="PS51483"/>
    </source>
</evidence>
<dbReference type="InterPro" id="IPR009061">
    <property type="entry name" value="DNA-bd_dom_put_sf"/>
</dbReference>
<dbReference type="GO" id="GO:0009328">
    <property type="term" value="C:phenylalanine-tRNA ligase complex"/>
    <property type="evidence" value="ECO:0007669"/>
    <property type="project" value="TreeGrafter"/>
</dbReference>
<keyword evidence="10 15" id="KW-0460">Magnesium</keyword>
<evidence type="ECO:0000256" key="2">
    <source>
        <dbReference type="ARBA" id="ARBA00008653"/>
    </source>
</evidence>
<feature type="binding site" evidence="15">
    <location>
        <position position="471"/>
    </location>
    <ligand>
        <name>Mg(2+)</name>
        <dbReference type="ChEBI" id="CHEBI:18420"/>
        <note>shared with alpha subunit</note>
    </ligand>
</feature>
<evidence type="ECO:0000256" key="4">
    <source>
        <dbReference type="ARBA" id="ARBA00022490"/>
    </source>
</evidence>
<feature type="domain" description="B5" evidence="19">
    <location>
        <begin position="409"/>
        <end position="484"/>
    </location>
</feature>
<dbReference type="Proteomes" id="UP000824123">
    <property type="component" value="Unassembled WGS sequence"/>
</dbReference>
<dbReference type="PROSITE" id="PS51483">
    <property type="entry name" value="B5"/>
    <property type="match status" value="1"/>
</dbReference>
<feature type="binding site" evidence="15">
    <location>
        <position position="472"/>
    </location>
    <ligand>
        <name>Mg(2+)</name>
        <dbReference type="ChEBI" id="CHEBI:18420"/>
        <note>shared with alpha subunit</note>
    </ligand>
</feature>
<evidence type="ECO:0000256" key="13">
    <source>
        <dbReference type="ARBA" id="ARBA00023146"/>
    </source>
</evidence>
<keyword evidence="11 16" id="KW-0694">RNA-binding</keyword>
<comment type="subcellular location">
    <subcellularLocation>
        <location evidence="1 15">Cytoplasm</location>
    </subcellularLocation>
</comment>
<sequence length="805" mass="87525">MLAPLKWLGEYVDIDIATDEYVRRMIMAGNGVEGTSTTGSQFNKVVVGYVVSCVDHPNSDHLHLCMVDVGAGEPIQIVCGAPNVHAGMRVAAALDGAQLPGGVKIRRSKMRGEVSNGMLCSGPELDVPASLYPNIGDEGIIEIFEDVAPGTDVKQVFGLGDDVVDFEVLANRPDCLSIWGMARESAAVLGKKYKAPDLTVREADVDDMSKSVSIEVRDSDLCPRYIGKLIRNVRIAPSPKWLREYLYAAGMRPINNIVDITNFVMIETGNPMHAFDMSKVRDGKIIVRRAAPGEILTTLDGKQRELDESMLVIADGQQATGLAGIMGGEESEITEGTHDVLFECAAFDRTCIRLTSRHLGMRTDASGHYERGVCPAMSMDAMMRACQLVNMLDAGDVAPGIVDIYPNPAPETVIKASVKRIQQHIGIDVPAERMVEILDSLDIMTQRDGDELTCHVPKYRMDMESYADVSEEVLRLYGYDAIPSTLMTGVTMRGGKNHDHIVVDRVRNVLLAVGGYEIQTYSFISPQDIEKLGLPADDARLNPVRLLNPLGEDTSVMRTTLTPSMLQTLSYNMNHGNPQALLFETAVRFEKTDEMAHTPDGKLANLPNEKPTLAIGMYGGDADFYKLKFVVDALLTHFGEQGKYAAQGGAHYHPGRRATVSVNGQAVGQLGEIHPDVAAAFGMEGKRVYVAEIDLTALDANVPPIEAPKPIPRFPAVSRDLALVMDESQPVGEVMDEIAHAAGKICEAVNVFDVYRGEQLGAGKKSVAFSLTLRASDRTLVEDEINAAMKKVVGNCAHKFGAQIR</sequence>
<keyword evidence="4 15" id="KW-0963">Cytoplasm</keyword>
<evidence type="ECO:0000259" key="17">
    <source>
        <dbReference type="PROSITE" id="PS50886"/>
    </source>
</evidence>
<evidence type="ECO:0000256" key="9">
    <source>
        <dbReference type="ARBA" id="ARBA00022840"/>
    </source>
</evidence>
<dbReference type="GO" id="GO:0000049">
    <property type="term" value="F:tRNA binding"/>
    <property type="evidence" value="ECO:0007669"/>
    <property type="project" value="UniProtKB-UniRule"/>
</dbReference>
<comment type="catalytic activity">
    <reaction evidence="14 15">
        <text>tRNA(Phe) + L-phenylalanine + ATP = L-phenylalanyl-tRNA(Phe) + AMP + diphosphate + H(+)</text>
        <dbReference type="Rhea" id="RHEA:19413"/>
        <dbReference type="Rhea" id="RHEA-COMP:9668"/>
        <dbReference type="Rhea" id="RHEA-COMP:9699"/>
        <dbReference type="ChEBI" id="CHEBI:15378"/>
        <dbReference type="ChEBI" id="CHEBI:30616"/>
        <dbReference type="ChEBI" id="CHEBI:33019"/>
        <dbReference type="ChEBI" id="CHEBI:58095"/>
        <dbReference type="ChEBI" id="CHEBI:78442"/>
        <dbReference type="ChEBI" id="CHEBI:78531"/>
        <dbReference type="ChEBI" id="CHEBI:456215"/>
        <dbReference type="EC" id="6.1.1.20"/>
    </reaction>
</comment>
<evidence type="ECO:0000256" key="11">
    <source>
        <dbReference type="ARBA" id="ARBA00022884"/>
    </source>
</evidence>
<organism evidence="20 21">
    <name type="scientific">Candidatus Fimadaptatus faecigallinarum</name>
    <dbReference type="NCBI Taxonomy" id="2840814"/>
    <lineage>
        <taxon>Bacteria</taxon>
        <taxon>Bacillati</taxon>
        <taxon>Bacillota</taxon>
        <taxon>Clostridia</taxon>
        <taxon>Eubacteriales</taxon>
        <taxon>Candidatus Fimadaptatus</taxon>
    </lineage>
</organism>
<dbReference type="PROSITE" id="PS50886">
    <property type="entry name" value="TRBD"/>
    <property type="match status" value="1"/>
</dbReference>
<evidence type="ECO:0000313" key="20">
    <source>
        <dbReference type="EMBL" id="HIU46218.1"/>
    </source>
</evidence>
<reference evidence="20" key="1">
    <citation type="submission" date="2020-10" db="EMBL/GenBank/DDBJ databases">
        <authorList>
            <person name="Gilroy R."/>
        </authorList>
    </citation>
    <scope>NUCLEOTIDE SEQUENCE</scope>
    <source>
        <strain evidence="20">ChiSxjej2B14-8506</strain>
    </source>
</reference>
<keyword evidence="9 15" id="KW-0067">ATP-binding</keyword>
<comment type="subunit">
    <text evidence="3 15">Tetramer of two alpha and two beta subunits.</text>
</comment>
<dbReference type="SUPFAM" id="SSF50249">
    <property type="entry name" value="Nucleic acid-binding proteins"/>
    <property type="match status" value="1"/>
</dbReference>
<feature type="binding site" evidence="15">
    <location>
        <position position="468"/>
    </location>
    <ligand>
        <name>Mg(2+)</name>
        <dbReference type="ChEBI" id="CHEBI:18420"/>
        <note>shared with alpha subunit</note>
    </ligand>
</feature>
<comment type="similarity">
    <text evidence="2 15">Belongs to the phenylalanyl-tRNA synthetase beta subunit family. Type 1 subfamily.</text>
</comment>
<gene>
    <name evidence="15" type="primary">pheT</name>
    <name evidence="20" type="ORF">IAC59_03045</name>
</gene>
<evidence type="ECO:0000256" key="10">
    <source>
        <dbReference type="ARBA" id="ARBA00022842"/>
    </source>
</evidence>
<accession>A0A9D1LQI7</accession>
<evidence type="ECO:0000256" key="15">
    <source>
        <dbReference type="HAMAP-Rule" id="MF_00283"/>
    </source>
</evidence>
<dbReference type="InterPro" id="IPR036690">
    <property type="entry name" value="Fdx_antiC-bd_sf"/>
</dbReference>
<dbReference type="PANTHER" id="PTHR10947:SF0">
    <property type="entry name" value="PHENYLALANINE--TRNA LIGASE BETA SUBUNIT"/>
    <property type="match status" value="1"/>
</dbReference>
<dbReference type="GO" id="GO:0004826">
    <property type="term" value="F:phenylalanine-tRNA ligase activity"/>
    <property type="evidence" value="ECO:0007669"/>
    <property type="project" value="UniProtKB-UniRule"/>
</dbReference>
<evidence type="ECO:0000256" key="14">
    <source>
        <dbReference type="ARBA" id="ARBA00049255"/>
    </source>
</evidence>
<keyword evidence="7 15" id="KW-0479">Metal-binding</keyword>
<evidence type="ECO:0000256" key="7">
    <source>
        <dbReference type="ARBA" id="ARBA00022723"/>
    </source>
</evidence>
<dbReference type="InterPro" id="IPR020825">
    <property type="entry name" value="Phe-tRNA_synthase-like_B3/B4"/>
</dbReference>
<comment type="cofactor">
    <cofactor evidence="15">
        <name>Mg(2+)</name>
        <dbReference type="ChEBI" id="CHEBI:18420"/>
    </cofactor>
    <text evidence="15">Binds 2 magnesium ions per tetramer.</text>
</comment>
<reference evidence="20" key="2">
    <citation type="journal article" date="2021" name="PeerJ">
        <title>Extensive microbial diversity within the chicken gut microbiome revealed by metagenomics and culture.</title>
        <authorList>
            <person name="Gilroy R."/>
            <person name="Ravi A."/>
            <person name="Getino M."/>
            <person name="Pursley I."/>
            <person name="Horton D.L."/>
            <person name="Alikhan N.F."/>
            <person name="Baker D."/>
            <person name="Gharbi K."/>
            <person name="Hall N."/>
            <person name="Watson M."/>
            <person name="Adriaenssens E.M."/>
            <person name="Foster-Nyarko E."/>
            <person name="Jarju S."/>
            <person name="Secka A."/>
            <person name="Antonio M."/>
            <person name="Oren A."/>
            <person name="Chaudhuri R.R."/>
            <person name="La Ragione R."/>
            <person name="Hildebrand F."/>
            <person name="Pallen M.J."/>
        </authorList>
    </citation>
    <scope>NUCLEOTIDE SEQUENCE</scope>
    <source>
        <strain evidence="20">ChiSxjej2B14-8506</strain>
    </source>
</reference>
<dbReference type="InterPro" id="IPR004532">
    <property type="entry name" value="Phe-tRNA-ligase_IIc_bsu_bact"/>
</dbReference>
<dbReference type="NCBIfam" id="TIGR00472">
    <property type="entry name" value="pheT_bact"/>
    <property type="match status" value="1"/>
</dbReference>
<dbReference type="Pfam" id="PF03483">
    <property type="entry name" value="B3_4"/>
    <property type="match status" value="1"/>
</dbReference>
<dbReference type="Gene3D" id="3.30.930.10">
    <property type="entry name" value="Bira Bifunctional Protein, Domain 2"/>
    <property type="match status" value="1"/>
</dbReference>
<dbReference type="CDD" id="cd02796">
    <property type="entry name" value="tRNA_bind_bactPheRS"/>
    <property type="match status" value="1"/>
</dbReference>
<dbReference type="InterPro" id="IPR033714">
    <property type="entry name" value="tRNA_bind_bactPheRS"/>
</dbReference>
<evidence type="ECO:0000256" key="12">
    <source>
        <dbReference type="ARBA" id="ARBA00022917"/>
    </source>
</evidence>
<dbReference type="InterPro" id="IPR041616">
    <property type="entry name" value="PheRS_beta_core"/>
</dbReference>
<comment type="caution">
    <text evidence="20">The sequence shown here is derived from an EMBL/GenBank/DDBJ whole genome shotgun (WGS) entry which is preliminary data.</text>
</comment>
<dbReference type="FunFam" id="3.30.70.380:FF:000001">
    <property type="entry name" value="Phenylalanine--tRNA ligase beta subunit"/>
    <property type="match status" value="1"/>
</dbReference>
<evidence type="ECO:0000256" key="5">
    <source>
        <dbReference type="ARBA" id="ARBA00022555"/>
    </source>
</evidence>
<keyword evidence="6 15" id="KW-0436">Ligase</keyword>
<dbReference type="InterPro" id="IPR005147">
    <property type="entry name" value="tRNA_synthase_B5-dom"/>
</dbReference>
<dbReference type="Gene3D" id="3.50.40.10">
    <property type="entry name" value="Phenylalanyl-trna Synthetase, Chain B, domain 3"/>
    <property type="match status" value="1"/>
</dbReference>
<dbReference type="FunFam" id="3.50.40.10:FF:000001">
    <property type="entry name" value="Phenylalanine--tRNA ligase beta subunit"/>
    <property type="match status" value="1"/>
</dbReference>
<dbReference type="FunFam" id="2.40.50.140:FF:000045">
    <property type="entry name" value="Phenylalanine--tRNA ligase beta subunit"/>
    <property type="match status" value="1"/>
</dbReference>
<dbReference type="InterPro" id="IPR002547">
    <property type="entry name" value="tRNA-bd_dom"/>
</dbReference>
<evidence type="ECO:0000256" key="8">
    <source>
        <dbReference type="ARBA" id="ARBA00022741"/>
    </source>
</evidence>
<dbReference type="Pfam" id="PF03484">
    <property type="entry name" value="B5"/>
    <property type="match status" value="1"/>
</dbReference>